<dbReference type="CDD" id="cd21978">
    <property type="entry name" value="HMG-box_HMGB_rpt1"/>
    <property type="match status" value="1"/>
</dbReference>
<keyword evidence="7 9" id="KW-0539">Nucleus</keyword>
<proteinExistence type="inferred from homology"/>
<evidence type="ECO:0000313" key="12">
    <source>
        <dbReference type="EMBL" id="KAF6505476.1"/>
    </source>
</evidence>
<comment type="similarity">
    <text evidence="3">Belongs to the HMGB family.</text>
</comment>
<dbReference type="Pfam" id="PF00505">
    <property type="entry name" value="HMG_box"/>
    <property type="match status" value="1"/>
</dbReference>
<keyword evidence="5" id="KW-0677">Repeat</keyword>
<keyword evidence="4" id="KW-0158">Chromosome</keyword>
<feature type="compositionally biased region" description="Polar residues" evidence="10">
    <location>
        <begin position="263"/>
        <end position="273"/>
    </location>
</feature>
<feature type="compositionally biased region" description="Basic residues" evidence="10">
    <location>
        <begin position="159"/>
        <end position="168"/>
    </location>
</feature>
<evidence type="ECO:0000256" key="8">
    <source>
        <dbReference type="ARBA" id="ARBA00073417"/>
    </source>
</evidence>
<dbReference type="Pfam" id="PF09011">
    <property type="entry name" value="HMG_box_2"/>
    <property type="match status" value="1"/>
</dbReference>
<dbReference type="PRINTS" id="PR00886">
    <property type="entry name" value="HIGHMOBLTY12"/>
</dbReference>
<dbReference type="GO" id="GO:0005634">
    <property type="term" value="C:nucleus"/>
    <property type="evidence" value="ECO:0007669"/>
    <property type="project" value="UniProtKB-SubCell"/>
</dbReference>
<dbReference type="InterPro" id="IPR050342">
    <property type="entry name" value="HMGB"/>
</dbReference>
<dbReference type="PANTHER" id="PTHR48112:SF7">
    <property type="entry name" value="HIGH MOBILITY GROUP PROTEIN B4"/>
    <property type="match status" value="1"/>
</dbReference>
<name>A0A7J8K9C9_ROUAE</name>
<evidence type="ECO:0000256" key="7">
    <source>
        <dbReference type="ARBA" id="ARBA00023242"/>
    </source>
</evidence>
<dbReference type="FunFam" id="1.10.30.10:FF:000046">
    <property type="entry name" value="High mobility group box 4"/>
    <property type="match status" value="1"/>
</dbReference>
<protein>
    <recommendedName>
        <fullName evidence="8">High mobility group protein B4</fullName>
    </recommendedName>
</protein>
<feature type="domain" description="HMG box" evidence="11">
    <location>
        <begin position="172"/>
        <end position="240"/>
    </location>
</feature>
<evidence type="ECO:0000256" key="10">
    <source>
        <dbReference type="SAM" id="MobiDB-lite"/>
    </source>
</evidence>
<dbReference type="PANTHER" id="PTHR48112">
    <property type="entry name" value="HIGH MOBILITY GROUP PROTEIN DSP1"/>
    <property type="match status" value="1"/>
</dbReference>
<feature type="DNA-binding region" description="HMG box" evidence="9">
    <location>
        <begin position="172"/>
        <end position="240"/>
    </location>
</feature>
<dbReference type="CDD" id="cd21979">
    <property type="entry name" value="HMG-box_HMGB_rpt2"/>
    <property type="match status" value="1"/>
</dbReference>
<comment type="caution">
    <text evidence="12">The sequence shown here is derived from an EMBL/GenBank/DDBJ whole genome shotgun (WGS) entry which is preliminary data.</text>
</comment>
<organism evidence="12 13">
    <name type="scientific">Rousettus aegyptiacus</name>
    <name type="common">Egyptian fruit bat</name>
    <name type="synonym">Pteropus aegyptiacus</name>
    <dbReference type="NCBI Taxonomy" id="9407"/>
    <lineage>
        <taxon>Eukaryota</taxon>
        <taxon>Metazoa</taxon>
        <taxon>Chordata</taxon>
        <taxon>Craniata</taxon>
        <taxon>Vertebrata</taxon>
        <taxon>Euteleostomi</taxon>
        <taxon>Mammalia</taxon>
        <taxon>Eutheria</taxon>
        <taxon>Laurasiatheria</taxon>
        <taxon>Chiroptera</taxon>
        <taxon>Yinpterochiroptera</taxon>
        <taxon>Pteropodoidea</taxon>
        <taxon>Pteropodidae</taxon>
        <taxon>Rousettinae</taxon>
        <taxon>Rousettus</taxon>
    </lineage>
</organism>
<feature type="region of interest" description="Disordered" evidence="10">
    <location>
        <begin position="157"/>
        <end position="177"/>
    </location>
</feature>
<feature type="DNA-binding region" description="HMG box" evidence="9">
    <location>
        <begin position="88"/>
        <end position="158"/>
    </location>
</feature>
<gene>
    <name evidence="12" type="ORF">HJG63_006311</name>
</gene>
<dbReference type="PROSITE" id="PS50118">
    <property type="entry name" value="HMG_BOX_2"/>
    <property type="match status" value="2"/>
</dbReference>
<sequence>MQMPQVLARSGHFVNDVTIPSANPTIPLPLKRPTLDCSPCREKNSSQAEHLLLDCSWSVGTKVATVQVTTYRKKNDLMNMAKEIQLRPKVNVSSYIHFLLNYRNKFKEQQPSIYLGFQEFSRKCSEKWRSISKHEKAKYEALAKLDKARYQEEMMNYVGKKKKRRKRDPHAPRRPPSSFLLFCQEHYAQLKRENPDWSVVQVAKASGKMWSAKADIEKQPYEQRAAALRAKYHEDLKVYHAQRKARKNSLRGLAKNQRRRSGQAKSDNAGGSN</sequence>
<dbReference type="GO" id="GO:0006357">
    <property type="term" value="P:regulation of transcription by RNA polymerase II"/>
    <property type="evidence" value="ECO:0007669"/>
    <property type="project" value="TreeGrafter"/>
</dbReference>
<evidence type="ECO:0000256" key="9">
    <source>
        <dbReference type="PROSITE-ProRule" id="PRU00267"/>
    </source>
</evidence>
<evidence type="ECO:0000259" key="11">
    <source>
        <dbReference type="PROSITE" id="PS50118"/>
    </source>
</evidence>
<feature type="domain" description="HMG box" evidence="11">
    <location>
        <begin position="88"/>
        <end position="158"/>
    </location>
</feature>
<dbReference type="EMBL" id="JACASE010000001">
    <property type="protein sequence ID" value="KAF6505476.1"/>
    <property type="molecule type" value="Genomic_DNA"/>
</dbReference>
<dbReference type="GO" id="GO:0005694">
    <property type="term" value="C:chromosome"/>
    <property type="evidence" value="ECO:0007669"/>
    <property type="project" value="UniProtKB-SubCell"/>
</dbReference>
<dbReference type="AlphaFoldDB" id="A0A7J8K9C9"/>
<dbReference type="FunFam" id="1.10.30.10:FF:000038">
    <property type="entry name" value="High mobility group box 4"/>
    <property type="match status" value="1"/>
</dbReference>
<feature type="region of interest" description="Disordered" evidence="10">
    <location>
        <begin position="242"/>
        <end position="273"/>
    </location>
</feature>
<evidence type="ECO:0000256" key="1">
    <source>
        <dbReference type="ARBA" id="ARBA00004123"/>
    </source>
</evidence>
<dbReference type="Proteomes" id="UP000593571">
    <property type="component" value="Unassembled WGS sequence"/>
</dbReference>
<evidence type="ECO:0000256" key="2">
    <source>
        <dbReference type="ARBA" id="ARBA00004286"/>
    </source>
</evidence>
<comment type="subcellular location">
    <subcellularLocation>
        <location evidence="2">Chromosome</location>
    </subcellularLocation>
    <subcellularLocation>
        <location evidence="1">Nucleus</location>
    </subcellularLocation>
</comment>
<dbReference type="InterPro" id="IPR009071">
    <property type="entry name" value="HMG_box_dom"/>
</dbReference>
<dbReference type="InterPro" id="IPR036910">
    <property type="entry name" value="HMG_box_dom_sf"/>
</dbReference>
<evidence type="ECO:0000256" key="3">
    <source>
        <dbReference type="ARBA" id="ARBA00008774"/>
    </source>
</evidence>
<dbReference type="SMR" id="A0A7J8K9C9"/>
<dbReference type="SUPFAM" id="SSF47095">
    <property type="entry name" value="HMG-box"/>
    <property type="match status" value="2"/>
</dbReference>
<keyword evidence="13" id="KW-1185">Reference proteome</keyword>
<evidence type="ECO:0000256" key="5">
    <source>
        <dbReference type="ARBA" id="ARBA00022737"/>
    </source>
</evidence>
<accession>A0A7J8K9C9</accession>
<dbReference type="SMART" id="SM00398">
    <property type="entry name" value="HMG"/>
    <property type="match status" value="2"/>
</dbReference>
<evidence type="ECO:0000313" key="13">
    <source>
        <dbReference type="Proteomes" id="UP000593571"/>
    </source>
</evidence>
<keyword evidence="6 9" id="KW-0238">DNA-binding</keyword>
<evidence type="ECO:0000256" key="4">
    <source>
        <dbReference type="ARBA" id="ARBA00022454"/>
    </source>
</evidence>
<reference evidence="12 13" key="1">
    <citation type="journal article" date="2020" name="Nature">
        <title>Six reference-quality genomes reveal evolution of bat adaptations.</title>
        <authorList>
            <person name="Jebb D."/>
            <person name="Huang Z."/>
            <person name="Pippel M."/>
            <person name="Hughes G.M."/>
            <person name="Lavrichenko K."/>
            <person name="Devanna P."/>
            <person name="Winkler S."/>
            <person name="Jermiin L.S."/>
            <person name="Skirmuntt E.C."/>
            <person name="Katzourakis A."/>
            <person name="Burkitt-Gray L."/>
            <person name="Ray D.A."/>
            <person name="Sullivan K.A.M."/>
            <person name="Roscito J.G."/>
            <person name="Kirilenko B.M."/>
            <person name="Davalos L.M."/>
            <person name="Corthals A.P."/>
            <person name="Power M.L."/>
            <person name="Jones G."/>
            <person name="Ransome R.D."/>
            <person name="Dechmann D.K.N."/>
            <person name="Locatelli A.G."/>
            <person name="Puechmaille S.J."/>
            <person name="Fedrigo O."/>
            <person name="Jarvis E.D."/>
            <person name="Hiller M."/>
            <person name="Vernes S.C."/>
            <person name="Myers E.W."/>
            <person name="Teeling E.C."/>
        </authorList>
    </citation>
    <scope>NUCLEOTIDE SEQUENCE [LARGE SCALE GENOMIC DNA]</scope>
    <source>
        <strain evidence="12">MRouAeg1</strain>
        <tissue evidence="12">Muscle</tissue>
    </source>
</reference>
<evidence type="ECO:0000256" key="6">
    <source>
        <dbReference type="ARBA" id="ARBA00023125"/>
    </source>
</evidence>
<dbReference type="Gene3D" id="1.10.30.10">
    <property type="entry name" value="High mobility group box domain"/>
    <property type="match status" value="2"/>
</dbReference>
<dbReference type="GO" id="GO:0003677">
    <property type="term" value="F:DNA binding"/>
    <property type="evidence" value="ECO:0007669"/>
    <property type="project" value="UniProtKB-UniRule"/>
</dbReference>